<dbReference type="Pfam" id="PF20434">
    <property type="entry name" value="BD-FAE"/>
    <property type="match status" value="1"/>
</dbReference>
<reference evidence="4 5" key="1">
    <citation type="submission" date="2014-07" db="EMBL/GenBank/DDBJ databases">
        <title>Genome of Chryseobacterium formosense LMG 24722.</title>
        <authorList>
            <person name="Pipes S.E."/>
            <person name="Stropko S.J."/>
            <person name="Newman J.D."/>
        </authorList>
    </citation>
    <scope>NUCLEOTIDE SEQUENCE [LARGE SCALE GENOMIC DNA]</scope>
    <source>
        <strain evidence="4 5">LMG 24722</strain>
    </source>
</reference>
<dbReference type="AlphaFoldDB" id="A0A085Z5C5"/>
<evidence type="ECO:0000313" key="4">
    <source>
        <dbReference type="EMBL" id="KFE99638.1"/>
    </source>
</evidence>
<dbReference type="STRING" id="236814.IX39_02955"/>
<dbReference type="InterPro" id="IPR050300">
    <property type="entry name" value="GDXG_lipolytic_enzyme"/>
</dbReference>
<dbReference type="Proteomes" id="UP000028713">
    <property type="component" value="Unassembled WGS sequence"/>
</dbReference>
<comment type="caution">
    <text evidence="4">The sequence shown here is derived from an EMBL/GenBank/DDBJ whole genome shotgun (WGS) entry which is preliminary data.</text>
</comment>
<dbReference type="PANTHER" id="PTHR48081">
    <property type="entry name" value="AB HYDROLASE SUPERFAMILY PROTEIN C4A8.06C"/>
    <property type="match status" value="1"/>
</dbReference>
<evidence type="ECO:0000256" key="1">
    <source>
        <dbReference type="ARBA" id="ARBA00022801"/>
    </source>
</evidence>
<accession>A0A085Z5C5</accession>
<evidence type="ECO:0000259" key="3">
    <source>
        <dbReference type="Pfam" id="PF20434"/>
    </source>
</evidence>
<gene>
    <name evidence="4" type="ORF">IX39_02955</name>
</gene>
<keyword evidence="1" id="KW-0378">Hydrolase</keyword>
<dbReference type="InterPro" id="IPR029058">
    <property type="entry name" value="AB_hydrolase_fold"/>
</dbReference>
<sequence length="274" mass="31124">MKKLFIFLLLNIISIQIFGQDYKTITNIRYYDEKTNKSDVYINERCVLDVYIPTNIKNFPTVIWFHGGGITGGEKDIPEELKNKGVAVIGVNYRLSPKVKAPKYIEDAAAATAWVFKNIKNYGGSEDLVFITGHSAGGYLASMVGLDKSYLNKYQIDANKLAGIIPFSGQMISHFTTRKEKGIEELDARIDEMAPLHFIRADAPPLLLITGDREKELLGRYEENAYMWRMMKLKGHKETVLYELDGFDHGGMAHPAFPLLLNEIKRVEKLKNKK</sequence>
<keyword evidence="2" id="KW-0732">Signal</keyword>
<dbReference type="PANTHER" id="PTHR48081:SF9">
    <property type="entry name" value="CARBOXYLESTERASE"/>
    <property type="match status" value="1"/>
</dbReference>
<evidence type="ECO:0000256" key="2">
    <source>
        <dbReference type="SAM" id="SignalP"/>
    </source>
</evidence>
<evidence type="ECO:0000313" key="5">
    <source>
        <dbReference type="Proteomes" id="UP000028713"/>
    </source>
</evidence>
<dbReference type="InterPro" id="IPR049492">
    <property type="entry name" value="BD-FAE-like_dom"/>
</dbReference>
<dbReference type="Gene3D" id="3.40.50.1820">
    <property type="entry name" value="alpha/beta hydrolase"/>
    <property type="match status" value="1"/>
</dbReference>
<keyword evidence="5" id="KW-1185">Reference proteome</keyword>
<feature type="signal peptide" evidence="2">
    <location>
        <begin position="1"/>
        <end position="19"/>
    </location>
</feature>
<dbReference type="EMBL" id="JPRP01000001">
    <property type="protein sequence ID" value="KFE99638.1"/>
    <property type="molecule type" value="Genomic_DNA"/>
</dbReference>
<name>A0A085Z5C5_9FLAO</name>
<protein>
    <submittedName>
        <fullName evidence="4">Lipase</fullName>
    </submittedName>
</protein>
<dbReference type="GO" id="GO:0016787">
    <property type="term" value="F:hydrolase activity"/>
    <property type="evidence" value="ECO:0007669"/>
    <property type="project" value="UniProtKB-KW"/>
</dbReference>
<feature type="domain" description="BD-FAE-like" evidence="3">
    <location>
        <begin position="48"/>
        <end position="214"/>
    </location>
</feature>
<proteinExistence type="predicted"/>
<organism evidence="4 5">
    <name type="scientific">Chryseobacterium formosense</name>
    <dbReference type="NCBI Taxonomy" id="236814"/>
    <lineage>
        <taxon>Bacteria</taxon>
        <taxon>Pseudomonadati</taxon>
        <taxon>Bacteroidota</taxon>
        <taxon>Flavobacteriia</taxon>
        <taxon>Flavobacteriales</taxon>
        <taxon>Weeksellaceae</taxon>
        <taxon>Chryseobacterium group</taxon>
        <taxon>Chryseobacterium</taxon>
    </lineage>
</organism>
<dbReference type="SUPFAM" id="SSF53474">
    <property type="entry name" value="alpha/beta-Hydrolases"/>
    <property type="match status" value="1"/>
</dbReference>
<dbReference type="eggNOG" id="COG0657">
    <property type="taxonomic scope" value="Bacteria"/>
</dbReference>
<dbReference type="RefSeq" id="WP_034673330.1">
    <property type="nucleotide sequence ID" value="NZ_FPAP01000004.1"/>
</dbReference>
<feature type="chain" id="PRO_5001800709" evidence="2">
    <location>
        <begin position="20"/>
        <end position="274"/>
    </location>
</feature>
<dbReference type="OrthoDB" id="9777975at2"/>